<accession>A0A8H3E6L7</accession>
<gene>
    <name evidence="2" type="ORF">RDB_LOCUS140908</name>
</gene>
<dbReference type="InterPro" id="IPR053013">
    <property type="entry name" value="LAT"/>
</dbReference>
<evidence type="ECO:0000313" key="2">
    <source>
        <dbReference type="EMBL" id="CAE7203429.1"/>
    </source>
</evidence>
<evidence type="ECO:0000259" key="1">
    <source>
        <dbReference type="Pfam" id="PF22998"/>
    </source>
</evidence>
<organism evidence="2 3">
    <name type="scientific">Rhizoctonia solani</name>
    <dbReference type="NCBI Taxonomy" id="456999"/>
    <lineage>
        <taxon>Eukaryota</taxon>
        <taxon>Fungi</taxon>
        <taxon>Dikarya</taxon>
        <taxon>Basidiomycota</taxon>
        <taxon>Agaricomycotina</taxon>
        <taxon>Agaricomycetes</taxon>
        <taxon>Cantharellales</taxon>
        <taxon>Ceratobasidiaceae</taxon>
        <taxon>Rhizoctonia</taxon>
    </lineage>
</organism>
<evidence type="ECO:0000313" key="3">
    <source>
        <dbReference type="Proteomes" id="UP000663827"/>
    </source>
</evidence>
<dbReference type="Proteomes" id="UP000663827">
    <property type="component" value="Unassembled WGS sequence"/>
</dbReference>
<dbReference type="EMBL" id="CAJNJQ010003688">
    <property type="protein sequence ID" value="CAE7203429.1"/>
    <property type="molecule type" value="Genomic_DNA"/>
</dbReference>
<dbReference type="PANTHER" id="PTHR34815:SF2">
    <property type="entry name" value="N-ACETYLTRANSFERASE DOMAIN-CONTAINING PROTEIN"/>
    <property type="match status" value="1"/>
</dbReference>
<sequence length="372" mass="41107">MHLERLIVKHATEAQAREAVIRNAGHWGARANVSVDDFVGLYAIFRQGVFGRDGRLKTWVLVPEDNPETTEFYASCQVFTREVLILQPGQASPTSSFGHVVSAVLVPPEHRGKGYARRFMSLMHSVLAPHRYPNSPKAPTVDDRPSTVSVLYSAVGDYYSRCTPSEGESGWTLQKSLITTWLPPNFQLSPGTETPPIELLSESDVVATLDSDDSRIPVDLLELREKDPSKTYFAFVPTAPLNDFSVTMSKLFPGAPSDPSWGAKIPGGSDFMTWVYFRRSGLNLVVTRLRASAESFPALLGAAFQVARDMGCEGVEIWNVPEHLAEIARTTGGETTERDTNISALKWYGQQPGSGVDHTDVVWALDERYSWC</sequence>
<dbReference type="PANTHER" id="PTHR34815">
    <property type="entry name" value="LYSINE ACETYLTRANSFERASE"/>
    <property type="match status" value="1"/>
</dbReference>
<proteinExistence type="predicted"/>
<feature type="domain" description="LYC1 C-terminal" evidence="1">
    <location>
        <begin position="192"/>
        <end position="372"/>
    </location>
</feature>
<reference evidence="2" key="1">
    <citation type="submission" date="2021-01" db="EMBL/GenBank/DDBJ databases">
        <authorList>
            <person name="Kaushik A."/>
        </authorList>
    </citation>
    <scope>NUCLEOTIDE SEQUENCE</scope>
    <source>
        <strain evidence="2">AG5</strain>
    </source>
</reference>
<dbReference type="AlphaFoldDB" id="A0A8H3E6L7"/>
<dbReference type="Pfam" id="PF22998">
    <property type="entry name" value="GNAT_LYC1-like"/>
    <property type="match status" value="1"/>
</dbReference>
<protein>
    <recommendedName>
        <fullName evidence="1">LYC1 C-terminal domain-containing protein</fullName>
    </recommendedName>
</protein>
<name>A0A8H3E6L7_9AGAM</name>
<dbReference type="InterPro" id="IPR055100">
    <property type="entry name" value="GNAT_LYC1-like"/>
</dbReference>
<comment type="caution">
    <text evidence="2">The sequence shown here is derived from an EMBL/GenBank/DDBJ whole genome shotgun (WGS) entry which is preliminary data.</text>
</comment>